<evidence type="ECO:0000256" key="1">
    <source>
        <dbReference type="SAM" id="MobiDB-lite"/>
    </source>
</evidence>
<sequence>MVARCKAGNSWPPDLAEFVTLVADTGGNALGLRTADVMAEYRRWRNESYRYDSSEQFPWRHPVLYLICTEMRRTGVERQMIQSELEALAAMQLAKWEKHVADGHQIPPVRKQIAAPRHAPGPTPAQLLKAQAEAAKSKRM</sequence>
<comment type="caution">
    <text evidence="2">The sequence shown here is derived from an EMBL/GenBank/DDBJ whole genome shotgun (WGS) entry which is preliminary data.</text>
</comment>
<dbReference type="Pfam" id="PF06992">
    <property type="entry name" value="Phage_lambda_P"/>
    <property type="match status" value="1"/>
</dbReference>
<feature type="compositionally biased region" description="Low complexity" evidence="1">
    <location>
        <begin position="125"/>
        <end position="134"/>
    </location>
</feature>
<evidence type="ECO:0000313" key="2">
    <source>
        <dbReference type="EMBL" id="MDH1318609.1"/>
    </source>
</evidence>
<dbReference type="Proteomes" id="UP001158416">
    <property type="component" value="Unassembled WGS sequence"/>
</dbReference>
<dbReference type="RefSeq" id="WP_280028521.1">
    <property type="nucleotide sequence ID" value="NZ_JAOCAP010000003.1"/>
</dbReference>
<dbReference type="AlphaFoldDB" id="A0AA42PPU9"/>
<accession>A0AA42PPU9</accession>
<proteinExistence type="predicted"/>
<organism evidence="2 3">
    <name type="scientific">Enterobacter bugandensis</name>
    <dbReference type="NCBI Taxonomy" id="881260"/>
    <lineage>
        <taxon>Bacteria</taxon>
        <taxon>Pseudomonadati</taxon>
        <taxon>Pseudomonadota</taxon>
        <taxon>Gammaproteobacteria</taxon>
        <taxon>Enterobacterales</taxon>
        <taxon>Enterobacteriaceae</taxon>
        <taxon>Enterobacter</taxon>
    </lineage>
</organism>
<feature type="region of interest" description="Disordered" evidence="1">
    <location>
        <begin position="117"/>
        <end position="140"/>
    </location>
</feature>
<reference evidence="2" key="1">
    <citation type="submission" date="2022-09" db="EMBL/GenBank/DDBJ databases">
        <title>Intensive care unit water sources are persistently colonized with multi-drug resistant bacteria and are the site of extensive horizontal gene transfer of antibiotic resistance genes.</title>
        <authorList>
            <person name="Diorio-Toth L."/>
        </authorList>
    </citation>
    <scope>NUCLEOTIDE SEQUENCE</scope>
    <source>
        <strain evidence="2">GD03936</strain>
    </source>
</reference>
<gene>
    <name evidence="2" type="ORF">N5C39_09545</name>
</gene>
<name>A0AA42PPU9_9ENTR</name>
<dbReference type="InterPro" id="IPR009731">
    <property type="entry name" value="P-like"/>
</dbReference>
<evidence type="ECO:0000313" key="3">
    <source>
        <dbReference type="Proteomes" id="UP001158416"/>
    </source>
</evidence>
<protein>
    <submittedName>
        <fullName evidence="2">Replication protein P</fullName>
    </submittedName>
</protein>
<dbReference type="EMBL" id="JAOCAP010000003">
    <property type="protein sequence ID" value="MDH1318609.1"/>
    <property type="molecule type" value="Genomic_DNA"/>
</dbReference>
<dbReference type="GO" id="GO:0006270">
    <property type="term" value="P:DNA replication initiation"/>
    <property type="evidence" value="ECO:0007669"/>
    <property type="project" value="InterPro"/>
</dbReference>